<dbReference type="CDD" id="cd00090">
    <property type="entry name" value="HTH_ARSR"/>
    <property type="match status" value="1"/>
</dbReference>
<feature type="domain" description="HTH marR-type" evidence="1">
    <location>
        <begin position="271"/>
        <end position="307"/>
    </location>
</feature>
<dbReference type="Pfam" id="PF01047">
    <property type="entry name" value="MarR"/>
    <property type="match status" value="1"/>
</dbReference>
<proteinExistence type="predicted"/>
<evidence type="ECO:0000313" key="2">
    <source>
        <dbReference type="EMBL" id="GGU94908.1"/>
    </source>
</evidence>
<dbReference type="InterPro" id="IPR036388">
    <property type="entry name" value="WH-like_DNA-bd_sf"/>
</dbReference>
<dbReference type="EMBL" id="BMRP01000047">
    <property type="protein sequence ID" value="GGU94908.1"/>
    <property type="molecule type" value="Genomic_DNA"/>
</dbReference>
<gene>
    <name evidence="2" type="ORF">GCM10010211_72490</name>
</gene>
<evidence type="ECO:0000313" key="3">
    <source>
        <dbReference type="Proteomes" id="UP000654471"/>
    </source>
</evidence>
<keyword evidence="3" id="KW-1185">Reference proteome</keyword>
<dbReference type="Proteomes" id="UP000654471">
    <property type="component" value="Unassembled WGS sequence"/>
</dbReference>
<comment type="caution">
    <text evidence="2">The sequence shown here is derived from an EMBL/GenBank/DDBJ whole genome shotgun (WGS) entry which is preliminary data.</text>
</comment>
<protein>
    <recommendedName>
        <fullName evidence="1">HTH marR-type domain-containing protein</fullName>
    </recommendedName>
</protein>
<sequence length="327" mass="34519">MADMVALHVGGNVEIPVAIAFLPGASVLSLLADVLGIPQGVPVTQRRLLRKACPDYVLDVMGPITSAGSLHIPDVLAVAGDLKGDGMRDEIRGIADTPPDFLLAELERTFGGEVPPAWRKAVDNPADFVTAYAGLASAVWDAVAPVWRRAKPLLEREVGRVGVASVTGTMGDFLANLSPRIDFADGNVLLPDSATGREGTAIRKLTLMPLVSGTRACVLHTDGDGHVHLGYPIAGLAPLLQGEAARAETAADALAMMLGELRADILRTGNQPVSMGKLADLLHCTAGTVTYHCRQLEQAGLLSRERRGREVRILRTLRGDALVDALS</sequence>
<organism evidence="2 3">
    <name type="scientific">Streptomyces albospinus</name>
    <dbReference type="NCBI Taxonomy" id="285515"/>
    <lineage>
        <taxon>Bacteria</taxon>
        <taxon>Bacillati</taxon>
        <taxon>Actinomycetota</taxon>
        <taxon>Actinomycetes</taxon>
        <taxon>Kitasatosporales</taxon>
        <taxon>Streptomycetaceae</taxon>
        <taxon>Streptomyces</taxon>
    </lineage>
</organism>
<accession>A0ABQ2VLH9</accession>
<dbReference type="InterPro" id="IPR000835">
    <property type="entry name" value="HTH_MarR-typ"/>
</dbReference>
<name>A0ABQ2VLH9_9ACTN</name>
<dbReference type="Gene3D" id="1.10.10.10">
    <property type="entry name" value="Winged helix-like DNA-binding domain superfamily/Winged helix DNA-binding domain"/>
    <property type="match status" value="1"/>
</dbReference>
<dbReference type="InterPro" id="IPR011991">
    <property type="entry name" value="ArsR-like_HTH"/>
</dbReference>
<dbReference type="SUPFAM" id="SSF46785">
    <property type="entry name" value="Winged helix' DNA-binding domain"/>
    <property type="match status" value="1"/>
</dbReference>
<reference evidence="3" key="1">
    <citation type="journal article" date="2019" name="Int. J. Syst. Evol. Microbiol.">
        <title>The Global Catalogue of Microorganisms (GCM) 10K type strain sequencing project: providing services to taxonomists for standard genome sequencing and annotation.</title>
        <authorList>
            <consortium name="The Broad Institute Genomics Platform"/>
            <consortium name="The Broad Institute Genome Sequencing Center for Infectious Disease"/>
            <person name="Wu L."/>
            <person name="Ma J."/>
        </authorList>
    </citation>
    <scope>NUCLEOTIDE SEQUENCE [LARGE SCALE GENOMIC DNA]</scope>
    <source>
        <strain evidence="3">JCM 3399</strain>
    </source>
</reference>
<dbReference type="InterPro" id="IPR036390">
    <property type="entry name" value="WH_DNA-bd_sf"/>
</dbReference>
<evidence type="ECO:0000259" key="1">
    <source>
        <dbReference type="Pfam" id="PF01047"/>
    </source>
</evidence>